<feature type="domain" description="Response regulatory" evidence="10">
    <location>
        <begin position="7"/>
        <end position="120"/>
    </location>
</feature>
<dbReference type="Pfam" id="PF00072">
    <property type="entry name" value="Response_reg"/>
    <property type="match status" value="1"/>
</dbReference>
<dbReference type="SMART" id="SM00862">
    <property type="entry name" value="Trans_reg_C"/>
    <property type="match status" value="1"/>
</dbReference>
<dbReference type="PANTHER" id="PTHR48111:SF1">
    <property type="entry name" value="TWO-COMPONENT RESPONSE REGULATOR ORR33"/>
    <property type="match status" value="1"/>
</dbReference>
<dbReference type="InterPro" id="IPR036388">
    <property type="entry name" value="WH-like_DNA-bd_sf"/>
</dbReference>
<dbReference type="AlphaFoldDB" id="A0A367G1K2"/>
<dbReference type="InterPro" id="IPR011006">
    <property type="entry name" value="CheY-like_superfamily"/>
</dbReference>
<dbReference type="GO" id="GO:0000976">
    <property type="term" value="F:transcription cis-regulatory region binding"/>
    <property type="evidence" value="ECO:0007669"/>
    <property type="project" value="TreeGrafter"/>
</dbReference>
<dbReference type="Pfam" id="PF00486">
    <property type="entry name" value="Trans_reg_C"/>
    <property type="match status" value="1"/>
</dbReference>
<evidence type="ECO:0000256" key="6">
    <source>
        <dbReference type="ARBA" id="ARBA00023163"/>
    </source>
</evidence>
<comment type="function">
    <text evidence="7">May play the central regulatory role in sporulation. It may be an element of the effector pathway responsible for the activation of sporulation genes in response to nutritional stress. Spo0A may act in concert with spo0H (a sigma factor) to control the expression of some genes that are critical to the sporulation process.</text>
</comment>
<evidence type="ECO:0000256" key="2">
    <source>
        <dbReference type="ARBA" id="ARBA00022553"/>
    </source>
</evidence>
<keyword evidence="2 8" id="KW-0597">Phosphoprotein</keyword>
<keyword evidence="4" id="KW-0805">Transcription regulation</keyword>
<dbReference type="Proteomes" id="UP000253208">
    <property type="component" value="Unassembled WGS sequence"/>
</dbReference>
<proteinExistence type="predicted"/>
<dbReference type="GO" id="GO:0005829">
    <property type="term" value="C:cytosol"/>
    <property type="evidence" value="ECO:0007669"/>
    <property type="project" value="TreeGrafter"/>
</dbReference>
<comment type="caution">
    <text evidence="12">The sequence shown here is derived from an EMBL/GenBank/DDBJ whole genome shotgun (WGS) entry which is preliminary data.</text>
</comment>
<reference evidence="12 13" key="1">
    <citation type="submission" date="2018-02" db="EMBL/GenBank/DDBJ databases">
        <title>Complete genome sequencing of Faecalibacterium prausnitzii strains isolated from the human gut.</title>
        <authorList>
            <person name="Fitzgerald B.C."/>
            <person name="Shkoporov A.N."/>
            <person name="Ross P.R."/>
            <person name="Hill C."/>
        </authorList>
    </citation>
    <scope>NUCLEOTIDE SEQUENCE [LARGE SCALE GENOMIC DNA]</scope>
    <source>
        <strain evidence="12 13">APC942/31-1</strain>
    </source>
</reference>
<feature type="modified residue" description="4-aspartylphosphate" evidence="8">
    <location>
        <position position="56"/>
    </location>
</feature>
<evidence type="ECO:0000256" key="1">
    <source>
        <dbReference type="ARBA" id="ARBA00018672"/>
    </source>
</evidence>
<dbReference type="InterPro" id="IPR039420">
    <property type="entry name" value="WalR-like"/>
</dbReference>
<keyword evidence="3" id="KW-0902">Two-component regulatory system</keyword>
<dbReference type="PROSITE" id="PS50110">
    <property type="entry name" value="RESPONSE_REGULATORY"/>
    <property type="match status" value="1"/>
</dbReference>
<dbReference type="Gene3D" id="1.10.10.10">
    <property type="entry name" value="Winged helix-like DNA-binding domain superfamily/Winged helix DNA-binding domain"/>
    <property type="match status" value="1"/>
</dbReference>
<dbReference type="InterPro" id="IPR001789">
    <property type="entry name" value="Sig_transdc_resp-reg_receiver"/>
</dbReference>
<sequence>MNEKKSLILMVEDEEQVLNTNCRMLRRRGYDVRTAQTAAEACHQLEEQLPDLLILDIMLPDGNGLDICRRFREKTMNPVLFLTGKSDIRDRVEGLQQGGDYYLTKPYNFDEFLAVIQMLLERQKRMEEKIKEKFQSSRQITIGSLRLDLSDGHAYLNNADTGLTRTEFSLLRLLAENQEKIFSAKELYEAVWGSCAGTDTSTVRRHIFNLRTKIGAEDTDEYDIVSVYGKGYLFTCR</sequence>
<dbReference type="SMART" id="SM00448">
    <property type="entry name" value="REC"/>
    <property type="match status" value="1"/>
</dbReference>
<evidence type="ECO:0000256" key="5">
    <source>
        <dbReference type="ARBA" id="ARBA00023125"/>
    </source>
</evidence>
<keyword evidence="5 9" id="KW-0238">DNA-binding</keyword>
<accession>A0A367G1K2</accession>
<evidence type="ECO:0000256" key="9">
    <source>
        <dbReference type="PROSITE-ProRule" id="PRU01091"/>
    </source>
</evidence>
<gene>
    <name evidence="12" type="ORF">C4886_06065</name>
</gene>
<dbReference type="GO" id="GO:0006355">
    <property type="term" value="P:regulation of DNA-templated transcription"/>
    <property type="evidence" value="ECO:0007669"/>
    <property type="project" value="InterPro"/>
</dbReference>
<dbReference type="GO" id="GO:0000156">
    <property type="term" value="F:phosphorelay response regulator activity"/>
    <property type="evidence" value="ECO:0007669"/>
    <property type="project" value="TreeGrafter"/>
</dbReference>
<feature type="DNA-binding region" description="OmpR/PhoB-type" evidence="9">
    <location>
        <begin position="137"/>
        <end position="236"/>
    </location>
</feature>
<dbReference type="PROSITE" id="PS51755">
    <property type="entry name" value="OMPR_PHOB"/>
    <property type="match status" value="1"/>
</dbReference>
<evidence type="ECO:0000256" key="7">
    <source>
        <dbReference type="ARBA" id="ARBA00024867"/>
    </source>
</evidence>
<protein>
    <recommendedName>
        <fullName evidence="1">Stage 0 sporulation protein A homolog</fullName>
    </recommendedName>
</protein>
<dbReference type="CDD" id="cd17574">
    <property type="entry name" value="REC_OmpR"/>
    <property type="match status" value="1"/>
</dbReference>
<organism evidence="12 13">
    <name type="scientific">Blautia obeum</name>
    <dbReference type="NCBI Taxonomy" id="40520"/>
    <lineage>
        <taxon>Bacteria</taxon>
        <taxon>Bacillati</taxon>
        <taxon>Bacillota</taxon>
        <taxon>Clostridia</taxon>
        <taxon>Lachnospirales</taxon>
        <taxon>Lachnospiraceae</taxon>
        <taxon>Blautia</taxon>
    </lineage>
</organism>
<dbReference type="SUPFAM" id="SSF52172">
    <property type="entry name" value="CheY-like"/>
    <property type="match status" value="1"/>
</dbReference>
<dbReference type="Gene3D" id="3.40.50.2300">
    <property type="match status" value="1"/>
</dbReference>
<evidence type="ECO:0000256" key="4">
    <source>
        <dbReference type="ARBA" id="ARBA00023015"/>
    </source>
</evidence>
<evidence type="ECO:0000259" key="11">
    <source>
        <dbReference type="PROSITE" id="PS51755"/>
    </source>
</evidence>
<name>A0A367G1K2_9FIRM</name>
<feature type="domain" description="OmpR/PhoB-type" evidence="11">
    <location>
        <begin position="137"/>
        <end position="236"/>
    </location>
</feature>
<dbReference type="PANTHER" id="PTHR48111">
    <property type="entry name" value="REGULATOR OF RPOS"/>
    <property type="match status" value="1"/>
</dbReference>
<evidence type="ECO:0000313" key="13">
    <source>
        <dbReference type="Proteomes" id="UP000253208"/>
    </source>
</evidence>
<evidence type="ECO:0000313" key="12">
    <source>
        <dbReference type="EMBL" id="RCH44577.1"/>
    </source>
</evidence>
<keyword evidence="6" id="KW-0804">Transcription</keyword>
<dbReference type="GO" id="GO:0032993">
    <property type="term" value="C:protein-DNA complex"/>
    <property type="evidence" value="ECO:0007669"/>
    <property type="project" value="TreeGrafter"/>
</dbReference>
<evidence type="ECO:0000256" key="8">
    <source>
        <dbReference type="PROSITE-ProRule" id="PRU00169"/>
    </source>
</evidence>
<evidence type="ECO:0000259" key="10">
    <source>
        <dbReference type="PROSITE" id="PS50110"/>
    </source>
</evidence>
<dbReference type="RefSeq" id="WP_092073285.1">
    <property type="nucleotide sequence ID" value="NZ_PSQG01000007.1"/>
</dbReference>
<dbReference type="EMBL" id="PSQG01000007">
    <property type="protein sequence ID" value="RCH44577.1"/>
    <property type="molecule type" value="Genomic_DNA"/>
</dbReference>
<dbReference type="CDD" id="cd00383">
    <property type="entry name" value="trans_reg_C"/>
    <property type="match status" value="1"/>
</dbReference>
<dbReference type="InterPro" id="IPR001867">
    <property type="entry name" value="OmpR/PhoB-type_DNA-bd"/>
</dbReference>
<evidence type="ECO:0000256" key="3">
    <source>
        <dbReference type="ARBA" id="ARBA00023012"/>
    </source>
</evidence>